<keyword evidence="1" id="KW-0862">Zinc</keyword>
<keyword evidence="1" id="KW-0479">Metal-binding</keyword>
<name>A0AAN1XZQ8_UNVUL</name>
<dbReference type="GO" id="GO:0006284">
    <property type="term" value="P:base-excision repair"/>
    <property type="evidence" value="ECO:0007669"/>
    <property type="project" value="InterPro"/>
</dbReference>
<sequence length="197" mass="22048">MPIRCAWATDPLDVIYHDGEWGVPVHDDLRLFEFLILEGAQAGLSWNTILRKRDAYRAAYRGFDPANVARFGDRDVARLMNDAGIVRNAAKVRWSIANAKAFLAVQRECGSFDAYLWSFVDGTPIVNRPRTRDEVPARTELSDRISKDLRKRGFGFVGSSIVYALLQAVGVVDDHSADCFRAAAPAGKKRVTHALRR</sequence>
<dbReference type="PANTHER" id="PTHR31116">
    <property type="entry name" value="OS04G0501200 PROTEIN"/>
    <property type="match status" value="1"/>
</dbReference>
<organism evidence="2 3">
    <name type="scientific">Vulcanimicrobium alpinum</name>
    <dbReference type="NCBI Taxonomy" id="3016050"/>
    <lineage>
        <taxon>Bacteria</taxon>
        <taxon>Bacillati</taxon>
        <taxon>Vulcanimicrobiota</taxon>
        <taxon>Vulcanimicrobiia</taxon>
        <taxon>Vulcanimicrobiales</taxon>
        <taxon>Vulcanimicrobiaceae</taxon>
        <taxon>Vulcanimicrobium</taxon>
    </lineage>
</organism>
<dbReference type="GO" id="GO:0046872">
    <property type="term" value="F:metal ion binding"/>
    <property type="evidence" value="ECO:0007669"/>
    <property type="project" value="UniProtKB-KW"/>
</dbReference>
<dbReference type="AlphaFoldDB" id="A0AAN1XZQ8"/>
<feature type="binding site" evidence="1">
    <location>
        <position position="5"/>
    </location>
    <ligand>
        <name>Zn(2+)</name>
        <dbReference type="ChEBI" id="CHEBI:29105"/>
    </ligand>
</feature>
<dbReference type="GO" id="GO:0008725">
    <property type="term" value="F:DNA-3-methyladenine glycosylase activity"/>
    <property type="evidence" value="ECO:0007669"/>
    <property type="project" value="InterPro"/>
</dbReference>
<dbReference type="EMBL" id="AP025523">
    <property type="protein sequence ID" value="BDE07900.1"/>
    <property type="molecule type" value="Genomic_DNA"/>
</dbReference>
<feature type="binding site" evidence="1">
    <location>
        <position position="179"/>
    </location>
    <ligand>
        <name>Zn(2+)</name>
        <dbReference type="ChEBI" id="CHEBI:29105"/>
    </ligand>
</feature>
<keyword evidence="3" id="KW-1185">Reference proteome</keyword>
<proteinExistence type="predicted"/>
<evidence type="ECO:0000256" key="1">
    <source>
        <dbReference type="PIRSR" id="PIRSR605019-1"/>
    </source>
</evidence>
<gene>
    <name evidence="2" type="primary">tag</name>
    <name evidence="2" type="ORF">WPS_31760</name>
</gene>
<accession>A0AAN1XZQ8</accession>
<feature type="binding site" evidence="1">
    <location>
        <position position="175"/>
    </location>
    <ligand>
        <name>Zn(2+)</name>
        <dbReference type="ChEBI" id="CHEBI:29105"/>
    </ligand>
</feature>
<dbReference type="KEGG" id="vab:WPS_31760"/>
<dbReference type="Proteomes" id="UP001317532">
    <property type="component" value="Chromosome"/>
</dbReference>
<dbReference type="Gene3D" id="1.10.340.30">
    <property type="entry name" value="Hypothetical protein, domain 2"/>
    <property type="match status" value="1"/>
</dbReference>
<protein>
    <submittedName>
        <fullName evidence="2">DNA-3-methyladenine glycosylase</fullName>
    </submittedName>
</protein>
<dbReference type="PANTHER" id="PTHR31116:SF29">
    <property type="entry name" value="DNA GLYCOSYLASE SUPERFAMILY PROTEIN"/>
    <property type="match status" value="1"/>
</dbReference>
<dbReference type="InterPro" id="IPR005019">
    <property type="entry name" value="Adenine_glyco"/>
</dbReference>
<dbReference type="SUPFAM" id="SSF48150">
    <property type="entry name" value="DNA-glycosylase"/>
    <property type="match status" value="1"/>
</dbReference>
<evidence type="ECO:0000313" key="3">
    <source>
        <dbReference type="Proteomes" id="UP001317532"/>
    </source>
</evidence>
<evidence type="ECO:0000313" key="2">
    <source>
        <dbReference type="EMBL" id="BDE07900.1"/>
    </source>
</evidence>
<dbReference type="Pfam" id="PF03352">
    <property type="entry name" value="Adenine_glyco"/>
    <property type="match status" value="1"/>
</dbReference>
<reference evidence="2 3" key="1">
    <citation type="journal article" date="2022" name="ISME Commun">
        <title>Vulcanimicrobium alpinus gen. nov. sp. nov., the first cultivated representative of the candidate phylum 'Eremiobacterota', is a metabolically versatile aerobic anoxygenic phototroph.</title>
        <authorList>
            <person name="Yabe S."/>
            <person name="Muto K."/>
            <person name="Abe K."/>
            <person name="Yokota A."/>
            <person name="Staudigel H."/>
            <person name="Tebo B.M."/>
        </authorList>
    </citation>
    <scope>NUCLEOTIDE SEQUENCE [LARGE SCALE GENOMIC DNA]</scope>
    <source>
        <strain evidence="2 3">WC8-2</strain>
    </source>
</reference>
<dbReference type="InterPro" id="IPR011257">
    <property type="entry name" value="DNA_glycosylase"/>
</dbReference>
<feature type="binding site" evidence="1">
    <location>
        <position position="17"/>
    </location>
    <ligand>
        <name>Zn(2+)</name>
        <dbReference type="ChEBI" id="CHEBI:29105"/>
    </ligand>
</feature>
<dbReference type="RefSeq" id="WP_317995462.1">
    <property type="nucleotide sequence ID" value="NZ_AP025523.1"/>
</dbReference>